<dbReference type="Gene3D" id="3.30.2290.10">
    <property type="entry name" value="PmbA/TldD superfamily"/>
    <property type="match status" value="1"/>
</dbReference>
<dbReference type="InterPro" id="IPR051463">
    <property type="entry name" value="Peptidase_U62_metallo"/>
</dbReference>
<dbReference type="GO" id="GO:0005829">
    <property type="term" value="C:cytosol"/>
    <property type="evidence" value="ECO:0007669"/>
    <property type="project" value="TreeGrafter"/>
</dbReference>
<dbReference type="InterPro" id="IPR002510">
    <property type="entry name" value="Metalloprtase-TldD/E_N"/>
</dbReference>
<dbReference type="InterPro" id="IPR035068">
    <property type="entry name" value="TldD/PmbA_N"/>
</dbReference>
<reference evidence="8 9" key="1">
    <citation type="journal article" date="2014" name="Genome Biol. Evol.">
        <title>Acetic acid bacteria genomes reveal functional traits for adaptation to life in insect guts.</title>
        <authorList>
            <person name="Chouaia B."/>
            <person name="Gaiarsa S."/>
            <person name="Crotti E."/>
            <person name="Comandatore F."/>
            <person name="Degli Esposti M."/>
            <person name="Ricci I."/>
            <person name="Alma A."/>
            <person name="Favia G."/>
            <person name="Bandi C."/>
            <person name="Daffonchio D."/>
        </authorList>
    </citation>
    <scope>NUCLEOTIDE SEQUENCE [LARGE SCALE GENOMIC DNA]</scope>
    <source>
        <strain evidence="9">AM169</strain>
    </source>
</reference>
<sequence length="516" mass="54638">MLPQFFIIPGICAVWKIHLVVMSAPSPVKISDALFFHETLPWTPDDVNRLLASSLAGMDDGELFLEYREEETLGLENGLLRTAGFNRSSGFGLRGVTGSQTIFAHSDLLGMGALRRAAEGLGSVERMALRPDQQAPSRLQEVAAADGRASLYGAAHPLEGGDFSQRAALLGEIEAYGRGLDHRVVQVNVTLNTQWQVVRIMRPAFLQEGHAGPLVDVRPLVRLDVSVVVEQGGRRESGRAGQGGRYALSRLMEPSCWQAMTQEALRQALVTLEAVAAPAGDMPVVLGAGWPGILLHEAVGHGLEGDFNRKGTSVFSGCVGQRIAAPGVTVLDDGTLPERRGSLNMDDEGTPTSRTVLIEDGILQGYMQDRLNARLTSVTPTGNGRRQSYAHAPMPRMTNTIMAGGQASEEEMIRSTKKGLYARNFGGGQVDITSGKFVFAASEAYLIEDGRVTAPVRGATLIGSGAAVMEQISMIGPAMELDPGIGTCGKAGQGVPVGVGQPMLKVSGLTVGGTAS</sequence>
<dbReference type="InterPro" id="IPR045570">
    <property type="entry name" value="Metalloprtase-TldD/E_cen_dom"/>
</dbReference>
<evidence type="ECO:0000259" key="7">
    <source>
        <dbReference type="Pfam" id="PF19290"/>
    </source>
</evidence>
<evidence type="ECO:0000256" key="2">
    <source>
        <dbReference type="ARBA" id="ARBA00022670"/>
    </source>
</evidence>
<evidence type="ECO:0000256" key="4">
    <source>
        <dbReference type="ARBA" id="ARBA00023049"/>
    </source>
</evidence>
<comment type="similarity">
    <text evidence="1">Belongs to the peptidase U62 family.</text>
</comment>
<feature type="domain" description="Metalloprotease TldD/E N-terminal" evidence="5">
    <location>
        <begin position="62"/>
        <end position="119"/>
    </location>
</feature>
<dbReference type="InterPro" id="IPR045569">
    <property type="entry name" value="Metalloprtase-TldD/E_C"/>
</dbReference>
<dbReference type="InterPro" id="IPR036059">
    <property type="entry name" value="TldD/PmbA_sf"/>
</dbReference>
<evidence type="ECO:0000256" key="3">
    <source>
        <dbReference type="ARBA" id="ARBA00022801"/>
    </source>
</evidence>
<feature type="domain" description="Metalloprotease TldD/E central" evidence="7">
    <location>
        <begin position="164"/>
        <end position="271"/>
    </location>
</feature>
<proteinExistence type="inferred from homology"/>
<gene>
    <name evidence="8" type="ORF">SACS_0731</name>
</gene>
<dbReference type="Pfam" id="PF19290">
    <property type="entry name" value="PmbA_TldD_2nd"/>
    <property type="match status" value="1"/>
</dbReference>
<evidence type="ECO:0000259" key="5">
    <source>
        <dbReference type="Pfam" id="PF01523"/>
    </source>
</evidence>
<dbReference type="InterPro" id="IPR025502">
    <property type="entry name" value="TldD"/>
</dbReference>
<dbReference type="PANTHER" id="PTHR30624:SF4">
    <property type="entry name" value="METALLOPROTEASE TLDD"/>
    <property type="match status" value="1"/>
</dbReference>
<dbReference type="Pfam" id="PF01523">
    <property type="entry name" value="PmbA_TldD_1st"/>
    <property type="match status" value="1"/>
</dbReference>
<dbReference type="GO" id="GO:0006508">
    <property type="term" value="P:proteolysis"/>
    <property type="evidence" value="ECO:0007669"/>
    <property type="project" value="UniProtKB-KW"/>
</dbReference>
<dbReference type="GO" id="GO:0008237">
    <property type="term" value="F:metallopeptidase activity"/>
    <property type="evidence" value="ECO:0007669"/>
    <property type="project" value="UniProtKB-KW"/>
</dbReference>
<dbReference type="Proteomes" id="UP000027590">
    <property type="component" value="Unassembled WGS sequence"/>
</dbReference>
<dbReference type="Pfam" id="PF19289">
    <property type="entry name" value="PmbA_TldD_3rd"/>
    <property type="match status" value="1"/>
</dbReference>
<keyword evidence="3" id="KW-0378">Hydrolase</keyword>
<dbReference type="SUPFAM" id="SSF111283">
    <property type="entry name" value="Putative modulator of DNA gyrase, PmbA/TldD"/>
    <property type="match status" value="1"/>
</dbReference>
<dbReference type="NCBIfam" id="NF008006">
    <property type="entry name" value="PRK10735.1"/>
    <property type="match status" value="1"/>
</dbReference>
<accession>A0A7U7J0M1</accession>
<comment type="caution">
    <text evidence="8">The sequence shown here is derived from an EMBL/GenBank/DDBJ whole genome shotgun (WGS) entry which is preliminary data.</text>
</comment>
<name>A0A7U7J0M1_9PROT</name>
<evidence type="ECO:0000313" key="9">
    <source>
        <dbReference type="Proteomes" id="UP000027590"/>
    </source>
</evidence>
<dbReference type="EMBL" id="CBLY010000004">
    <property type="protein sequence ID" value="CDG33469.1"/>
    <property type="molecule type" value="Genomic_DNA"/>
</dbReference>
<keyword evidence="2" id="KW-0645">Protease</keyword>
<evidence type="ECO:0000313" key="8">
    <source>
        <dbReference type="EMBL" id="CDG33469.1"/>
    </source>
</evidence>
<dbReference type="AlphaFoldDB" id="A0A7U7J0M1"/>
<evidence type="ECO:0000259" key="6">
    <source>
        <dbReference type="Pfam" id="PF19289"/>
    </source>
</evidence>
<dbReference type="PIRSF" id="PIRSF004919">
    <property type="entry name" value="TldD"/>
    <property type="match status" value="1"/>
</dbReference>
<evidence type="ECO:0000256" key="1">
    <source>
        <dbReference type="ARBA" id="ARBA00005836"/>
    </source>
</evidence>
<protein>
    <submittedName>
        <fullName evidence="8">TldD protein, part of TldE/TldD proteolytic complex</fullName>
    </submittedName>
</protein>
<feature type="domain" description="Metalloprotease TldD/E C-terminal" evidence="6">
    <location>
        <begin position="280"/>
        <end position="513"/>
    </location>
</feature>
<reference evidence="8 9" key="2">
    <citation type="journal article" date="2014" name="PLoS ONE">
        <title>Evolution of mitochondria reconstructed from the energy metabolism of living bacteria.</title>
        <authorList>
            <person name="Degli Esposti M."/>
            <person name="Chouaia B."/>
            <person name="Comandatore F."/>
            <person name="Crotti E."/>
            <person name="Sassera D."/>
            <person name="Lievens P.M."/>
            <person name="Daffonchio D."/>
            <person name="Bandi C."/>
        </authorList>
    </citation>
    <scope>NUCLEOTIDE SEQUENCE [LARGE SCALE GENOMIC DNA]</scope>
    <source>
        <strain evidence="9">AM169</strain>
    </source>
</reference>
<dbReference type="PANTHER" id="PTHR30624">
    <property type="entry name" value="UNCHARACTERIZED PROTEIN TLDD AND PMBA"/>
    <property type="match status" value="1"/>
</dbReference>
<keyword evidence="4" id="KW-0482">Metalloprotease</keyword>
<organism evidence="8 9">
    <name type="scientific">Parasaccharibacter apium</name>
    <dbReference type="NCBI Taxonomy" id="1510841"/>
    <lineage>
        <taxon>Bacteria</taxon>
        <taxon>Pseudomonadati</taxon>
        <taxon>Pseudomonadota</taxon>
        <taxon>Alphaproteobacteria</taxon>
        <taxon>Acetobacterales</taxon>
        <taxon>Acetobacteraceae</taxon>
        <taxon>Parasaccharibacter</taxon>
    </lineage>
</organism>